<protein>
    <recommendedName>
        <fullName evidence="1">Roadblock/LAMTOR2 domain-containing protein</fullName>
    </recommendedName>
</protein>
<feature type="domain" description="Roadblock/LAMTOR2" evidence="1">
    <location>
        <begin position="17"/>
        <end position="107"/>
    </location>
</feature>
<dbReference type="InterPro" id="IPR053141">
    <property type="entry name" value="Mycobact_SerProt_Inhib_Rv3364c"/>
</dbReference>
<dbReference type="Pfam" id="PF03259">
    <property type="entry name" value="Robl_LC7"/>
    <property type="match status" value="1"/>
</dbReference>
<proteinExistence type="predicted"/>
<dbReference type="RefSeq" id="WP_021594340.1">
    <property type="nucleotide sequence ID" value="NZ_CP083237.1"/>
</dbReference>
<dbReference type="InParanoid" id="A0A1I5X3Q7"/>
<dbReference type="eggNOG" id="COG2018">
    <property type="taxonomic scope" value="Bacteria"/>
</dbReference>
<dbReference type="EMBL" id="FOVH01000025">
    <property type="protein sequence ID" value="SFQ26544.1"/>
    <property type="molecule type" value="Genomic_DNA"/>
</dbReference>
<gene>
    <name evidence="2" type="ORF">SAMN04489713_125103</name>
</gene>
<dbReference type="InterPro" id="IPR004942">
    <property type="entry name" value="Roadblock/LAMTOR2_dom"/>
</dbReference>
<evidence type="ECO:0000313" key="3">
    <source>
        <dbReference type="Proteomes" id="UP000183413"/>
    </source>
</evidence>
<organism evidence="2 3">
    <name type="scientific">Actinomadura madurae</name>
    <dbReference type="NCBI Taxonomy" id="1993"/>
    <lineage>
        <taxon>Bacteria</taxon>
        <taxon>Bacillati</taxon>
        <taxon>Actinomycetota</taxon>
        <taxon>Actinomycetes</taxon>
        <taxon>Streptosporangiales</taxon>
        <taxon>Thermomonosporaceae</taxon>
        <taxon>Actinomadura</taxon>
    </lineage>
</organism>
<dbReference type="Gene3D" id="3.30.450.30">
    <property type="entry name" value="Dynein light chain 2a, cytoplasmic"/>
    <property type="match status" value="1"/>
</dbReference>
<reference evidence="2 3" key="1">
    <citation type="submission" date="2016-10" db="EMBL/GenBank/DDBJ databases">
        <authorList>
            <person name="de Groot N.N."/>
        </authorList>
    </citation>
    <scope>NUCLEOTIDE SEQUENCE [LARGE SCALE GENOMIC DNA]</scope>
    <source>
        <strain evidence="2 3">DSM 43067</strain>
    </source>
</reference>
<keyword evidence="3" id="KW-1185">Reference proteome</keyword>
<dbReference type="PANTHER" id="PTHR36222:SF1">
    <property type="entry name" value="SERINE PROTEASE INHIBITOR RV3364C"/>
    <property type="match status" value="1"/>
</dbReference>
<evidence type="ECO:0000313" key="2">
    <source>
        <dbReference type="EMBL" id="SFQ26544.1"/>
    </source>
</evidence>
<dbReference type="STRING" id="1993.SAMN04489713_125103"/>
<dbReference type="GeneID" id="99653340"/>
<dbReference type="PANTHER" id="PTHR36222">
    <property type="entry name" value="SERINE PROTEASE INHIBITOR RV3364C"/>
    <property type="match status" value="1"/>
</dbReference>
<dbReference type="SMART" id="SM00960">
    <property type="entry name" value="Robl_LC7"/>
    <property type="match status" value="1"/>
</dbReference>
<name>A0A1I5X3Q7_9ACTN</name>
<evidence type="ECO:0000259" key="1">
    <source>
        <dbReference type="SMART" id="SM00960"/>
    </source>
</evidence>
<dbReference type="Proteomes" id="UP000183413">
    <property type="component" value="Unassembled WGS sequence"/>
</dbReference>
<dbReference type="AlphaFoldDB" id="A0A1I5X3Q7"/>
<accession>A0A1I5X3Q7</accession>
<dbReference type="SUPFAM" id="SSF103196">
    <property type="entry name" value="Roadblock/LC7 domain"/>
    <property type="match status" value="1"/>
</dbReference>
<dbReference type="OrthoDB" id="5187023at2"/>
<sequence>MTVNADNGRPQGPEGFGWLLNDFAGSTPGVAHALLVSSDGLALVGSGRMPADFADPMAAMTSGMISLANNIARRVGESGCEQVMLKFPAGHFLFMSIGSLAGLAVLVSEGANLGAVAYRMGRLVESVGHVLTPQMRDDLRRMSAGQGMP</sequence>